<feature type="chain" id="PRO_5015161737" description="DUF1800 domain-containing protein" evidence="1">
    <location>
        <begin position="23"/>
        <end position="572"/>
    </location>
</feature>
<keyword evidence="3" id="KW-1185">Reference proteome</keyword>
<name>A0A2P2E6X5_9PROT</name>
<gene>
    <name evidence="2" type="ORF">PbB2_00482</name>
</gene>
<accession>A0A2P2E6X5</accession>
<dbReference type="AlphaFoldDB" id="A0A2P2E6X5"/>
<protein>
    <recommendedName>
        <fullName evidence="4">DUF1800 domain-containing protein</fullName>
    </recommendedName>
</protein>
<evidence type="ECO:0000256" key="1">
    <source>
        <dbReference type="SAM" id="SignalP"/>
    </source>
</evidence>
<dbReference type="PANTHER" id="PTHR43737">
    <property type="entry name" value="BLL7424 PROTEIN"/>
    <property type="match status" value="1"/>
</dbReference>
<dbReference type="Proteomes" id="UP000245086">
    <property type="component" value="Unassembled WGS sequence"/>
</dbReference>
<keyword evidence="1" id="KW-0732">Signal</keyword>
<feature type="signal peptide" evidence="1">
    <location>
        <begin position="1"/>
        <end position="22"/>
    </location>
</feature>
<dbReference type="InterPro" id="IPR014917">
    <property type="entry name" value="DUF1800"/>
</dbReference>
<dbReference type="Pfam" id="PF08811">
    <property type="entry name" value="DUF1800"/>
    <property type="match status" value="1"/>
</dbReference>
<dbReference type="EMBL" id="BFBR01000001">
    <property type="protein sequence ID" value="GBF56825.1"/>
    <property type="molecule type" value="Genomic_DNA"/>
</dbReference>
<comment type="caution">
    <text evidence="2">The sequence shown here is derived from an EMBL/GenBank/DDBJ whole genome shotgun (WGS) entry which is preliminary data.</text>
</comment>
<sequence>MQIRFMKVASAALCLGLLSACGGGGGGGDAGGGGGGVTTPSQASAAETSRFLIQSTFGPNETEIEALRTSSFNAWITAQQALPLGPLALDYLNTRRTEIRAANPQADVSANQFYEYFWREAVTAPDQLRQRTRFALSQIFVISFADPQMNARGLASYYDMLGRNAFGNYRQLLEDVTLHPMMGVYLTHMANQKEDPNTGRSPDENYAREVMQLMSIGLFELNNDGTLKLDASGNPIPTYTAADISALAKVFTGFSWYAATPTNSTFAGSGRNDASFVTPMIAYPNFHSISEKRFLGKVIPATTTPDPAGDLRFALDTIFNHPNVGPFISRQLIQRMVTSNPSPAYVNRVANVFNNNGSGVRGDLGAVVRAVLMDSEARNMSAGVDANFGKIREPIIRMTGVMRAFGATSTNGLWPINSTSASTSLGQSPMASPSVFNFFRPGYSPPNTKIGALGLVAPEMQIVDEVTVAGYMNTMQTAINTGIGTSSDVRLNLTKEMAVASDPAALVDRVNYLLTYGNMTSARRQQIIDAVTAVAIPSGTNVTQAQIDAALLNRSKLAVYLTVVSPDYILQR</sequence>
<evidence type="ECO:0000313" key="2">
    <source>
        <dbReference type="EMBL" id="GBF56825.1"/>
    </source>
</evidence>
<reference evidence="2 3" key="1">
    <citation type="journal article" date="2018" name="Genome Announc.">
        <title>Draft Genome Sequence of "Candidatus Phycosocius bacilliformis," an Alphaproteobacterial Ectosymbiont of the Hydrocarbon-Producing Green Alga Botryococcus braunii.</title>
        <authorList>
            <person name="Tanabe Y."/>
            <person name="Yamaguchi H."/>
            <person name="Watanabe M.M."/>
        </authorList>
    </citation>
    <scope>NUCLEOTIDE SEQUENCE [LARGE SCALE GENOMIC DNA]</scope>
    <source>
        <strain evidence="2 3">BOTRYCO-2</strain>
    </source>
</reference>
<dbReference type="PROSITE" id="PS51257">
    <property type="entry name" value="PROKAR_LIPOPROTEIN"/>
    <property type="match status" value="1"/>
</dbReference>
<evidence type="ECO:0000313" key="3">
    <source>
        <dbReference type="Proteomes" id="UP000245086"/>
    </source>
</evidence>
<evidence type="ECO:0008006" key="4">
    <source>
        <dbReference type="Google" id="ProtNLM"/>
    </source>
</evidence>
<dbReference type="PANTHER" id="PTHR43737:SF1">
    <property type="entry name" value="DUF1501 DOMAIN-CONTAINING PROTEIN"/>
    <property type="match status" value="1"/>
</dbReference>
<dbReference type="RefSeq" id="WP_108983672.1">
    <property type="nucleotide sequence ID" value="NZ_BFBR01000001.1"/>
</dbReference>
<dbReference type="OrthoDB" id="9772295at2"/>
<organism evidence="2 3">
    <name type="scientific">Candidatus Phycosocius bacilliformis</name>
    <dbReference type="NCBI Taxonomy" id="1445552"/>
    <lineage>
        <taxon>Bacteria</taxon>
        <taxon>Pseudomonadati</taxon>
        <taxon>Pseudomonadota</taxon>
        <taxon>Alphaproteobacteria</taxon>
        <taxon>Caulobacterales</taxon>
        <taxon>Caulobacterales incertae sedis</taxon>
        <taxon>Candidatus Phycosocius</taxon>
    </lineage>
</organism>
<proteinExistence type="predicted"/>